<dbReference type="Proteomes" id="UP000829685">
    <property type="component" value="Unassembled WGS sequence"/>
</dbReference>
<proteinExistence type="predicted"/>
<feature type="transmembrane region" description="Helical" evidence="1">
    <location>
        <begin position="85"/>
        <end position="110"/>
    </location>
</feature>
<protein>
    <recommendedName>
        <fullName evidence="5">Integral membrane protein</fullName>
    </recommendedName>
</protein>
<sequence>MTSSVRPHSATVRREWGQGIPPSLRPLVRAYVLGYATAVAPRLLTLVLRQYVTKRKPSLDRGVTQPSFLPSLLHIFREGLDVRRFPAFCALLVGGSTLLEIPLFALVSRLASRLPPLARRRLSRFFSTFCAAWLSLILLQSKQSDAFTERVLVEPEDAQPPQGQYQTIRYAGRTLDLTLFALTRALDVVVGEAWAQRHRRSGPRWTQLESTVSKLTDPTIFAISSGLVMWSWFYYPSKLPRAYSQWISTAAAVDPRLIEALRRCRKRELRYGEETGQAPLLQAMAKEYGWPLDWGDPAKSVPYPCEMVHMGCGPSLVNDHVLANQPATRCPDTEAEGAEKSPGLCSSVFGVPGSVHHVVLLRCLPDKDASGPPSDREGH</sequence>
<dbReference type="PANTHER" id="PTHR12459">
    <property type="entry name" value="TRANSMEMBRANE PROTEIN 135-RELATED"/>
    <property type="match status" value="1"/>
</dbReference>
<name>A0A9P9WGA3_9PEZI</name>
<keyword evidence="4" id="KW-1185">Reference proteome</keyword>
<dbReference type="EMBL" id="JAFIMR010000005">
    <property type="protein sequence ID" value="KAI1878825.1"/>
    <property type="molecule type" value="Genomic_DNA"/>
</dbReference>
<accession>A0A9P9WGA3</accession>
<evidence type="ECO:0008006" key="5">
    <source>
        <dbReference type="Google" id="ProtNLM"/>
    </source>
</evidence>
<evidence type="ECO:0000256" key="1">
    <source>
        <dbReference type="SAM" id="Phobius"/>
    </source>
</evidence>
<organism evidence="2 4">
    <name type="scientific">Neoarthrinium moseri</name>
    <dbReference type="NCBI Taxonomy" id="1658444"/>
    <lineage>
        <taxon>Eukaryota</taxon>
        <taxon>Fungi</taxon>
        <taxon>Dikarya</taxon>
        <taxon>Ascomycota</taxon>
        <taxon>Pezizomycotina</taxon>
        <taxon>Sordariomycetes</taxon>
        <taxon>Xylariomycetidae</taxon>
        <taxon>Amphisphaeriales</taxon>
        <taxon>Apiosporaceae</taxon>
        <taxon>Neoarthrinium</taxon>
    </lineage>
</organism>
<keyword evidence="1" id="KW-0812">Transmembrane</keyword>
<evidence type="ECO:0000313" key="2">
    <source>
        <dbReference type="EMBL" id="KAI1861651.1"/>
    </source>
</evidence>
<evidence type="ECO:0000313" key="3">
    <source>
        <dbReference type="EMBL" id="KAI1878825.1"/>
    </source>
</evidence>
<comment type="caution">
    <text evidence="2">The sequence shown here is derived from an EMBL/GenBank/DDBJ whole genome shotgun (WGS) entry which is preliminary data.</text>
</comment>
<evidence type="ECO:0000313" key="4">
    <source>
        <dbReference type="Proteomes" id="UP000829685"/>
    </source>
</evidence>
<dbReference type="EMBL" id="JAFIMR010000029">
    <property type="protein sequence ID" value="KAI1861651.1"/>
    <property type="molecule type" value="Genomic_DNA"/>
</dbReference>
<keyword evidence="1" id="KW-1133">Transmembrane helix</keyword>
<reference evidence="2" key="1">
    <citation type="submission" date="2021-03" db="EMBL/GenBank/DDBJ databases">
        <title>Revisited historic fungal species revealed as producer of novel bioactive compounds through whole genome sequencing and comparative genomics.</title>
        <authorList>
            <person name="Vignolle G.A."/>
            <person name="Hochenegger N."/>
            <person name="Mach R.L."/>
            <person name="Mach-Aigner A.R."/>
            <person name="Javad Rahimi M."/>
            <person name="Salim K.A."/>
            <person name="Chan C.M."/>
            <person name="Lim L.B.L."/>
            <person name="Cai F."/>
            <person name="Druzhinina I.S."/>
            <person name="U'Ren J.M."/>
            <person name="Derntl C."/>
        </authorList>
    </citation>
    <scope>NUCLEOTIDE SEQUENCE</scope>
    <source>
        <strain evidence="2">TUCIM 5799</strain>
    </source>
</reference>
<keyword evidence="1" id="KW-0472">Membrane</keyword>
<dbReference type="InterPro" id="IPR026749">
    <property type="entry name" value="Tmem135"/>
</dbReference>
<gene>
    <name evidence="3" type="ORF">JX265_003002</name>
    <name evidence="2" type="ORF">JX265_009618</name>
</gene>
<dbReference type="PANTHER" id="PTHR12459:SF15">
    <property type="entry name" value="TRANSMEMBRANE PROTEIN 135"/>
    <property type="match status" value="1"/>
</dbReference>
<feature type="transmembrane region" description="Helical" evidence="1">
    <location>
        <begin position="30"/>
        <end position="52"/>
    </location>
</feature>
<dbReference type="AlphaFoldDB" id="A0A9P9WGA3"/>